<dbReference type="EMBL" id="BAAAOB010000001">
    <property type="protein sequence ID" value="GAA1781721.1"/>
    <property type="molecule type" value="Genomic_DNA"/>
</dbReference>
<sequence>MSDVSLPTVLRTFESQRIASSRKLASLEADLAAEQALQEHLAQAIQAIQAMTRNDDSNATQDASAAPLLPPAPAGEDFDFRLEGGRVRSVEMVRFVVEESRSGLTREELHQAFFARWGEQTWINPRNALSTAIARAVERGIVREGKDGKLRRAK</sequence>
<proteinExistence type="predicted"/>
<feature type="region of interest" description="Disordered" evidence="1">
    <location>
        <begin position="53"/>
        <end position="72"/>
    </location>
</feature>
<organism evidence="2 3">
    <name type="scientific">Leucobacter iarius</name>
    <dbReference type="NCBI Taxonomy" id="333963"/>
    <lineage>
        <taxon>Bacteria</taxon>
        <taxon>Bacillati</taxon>
        <taxon>Actinomycetota</taxon>
        <taxon>Actinomycetes</taxon>
        <taxon>Micrococcales</taxon>
        <taxon>Microbacteriaceae</taxon>
        <taxon>Leucobacter</taxon>
    </lineage>
</organism>
<accession>A0ABN2LAF3</accession>
<evidence type="ECO:0000256" key="1">
    <source>
        <dbReference type="SAM" id="MobiDB-lite"/>
    </source>
</evidence>
<keyword evidence="3" id="KW-1185">Reference proteome</keyword>
<comment type="caution">
    <text evidence="2">The sequence shown here is derived from an EMBL/GenBank/DDBJ whole genome shotgun (WGS) entry which is preliminary data.</text>
</comment>
<evidence type="ECO:0000313" key="3">
    <source>
        <dbReference type="Proteomes" id="UP001500851"/>
    </source>
</evidence>
<dbReference type="Proteomes" id="UP001500851">
    <property type="component" value="Unassembled WGS sequence"/>
</dbReference>
<name>A0ABN2LAF3_9MICO</name>
<reference evidence="3" key="1">
    <citation type="journal article" date="2019" name="Int. J. Syst. Evol. Microbiol.">
        <title>The Global Catalogue of Microorganisms (GCM) 10K type strain sequencing project: providing services to taxonomists for standard genome sequencing and annotation.</title>
        <authorList>
            <consortium name="The Broad Institute Genomics Platform"/>
            <consortium name="The Broad Institute Genome Sequencing Center for Infectious Disease"/>
            <person name="Wu L."/>
            <person name="Ma J."/>
        </authorList>
    </citation>
    <scope>NUCLEOTIDE SEQUENCE [LARGE SCALE GENOMIC DNA]</scope>
    <source>
        <strain evidence="3">JCM 14736</strain>
    </source>
</reference>
<evidence type="ECO:0000313" key="2">
    <source>
        <dbReference type="EMBL" id="GAA1781721.1"/>
    </source>
</evidence>
<protein>
    <submittedName>
        <fullName evidence="2">Uncharacterized protein</fullName>
    </submittedName>
</protein>
<dbReference type="RefSeq" id="WP_344029697.1">
    <property type="nucleotide sequence ID" value="NZ_BAAAOB010000001.1"/>
</dbReference>
<gene>
    <name evidence="2" type="ORF">GCM10009768_08380</name>
</gene>